<sequence length="143" mass="16340">MTSLAKVMHQDHQHCDQLFATAEEALDQGQGGEQTQRFLKAMARHFLAEEELLFPAFEEFTGMKGMGPTQVMREEHQQMRGLLSQMQTALDQNNFKAAKRPLETLLILMQQHNLKEENILYPMMDMHLGGPELMGRLAQVLEG</sequence>
<accession>A0A1F6H422</accession>
<dbReference type="InterPro" id="IPR012312">
    <property type="entry name" value="Hemerythrin-like"/>
</dbReference>
<dbReference type="PANTHER" id="PTHR39966">
    <property type="entry name" value="BLL2471 PROTEIN-RELATED"/>
    <property type="match status" value="1"/>
</dbReference>
<dbReference type="Pfam" id="PF01814">
    <property type="entry name" value="Hemerythrin"/>
    <property type="match status" value="1"/>
</dbReference>
<protein>
    <recommendedName>
        <fullName evidence="1">Hemerythrin-like domain-containing protein</fullName>
    </recommendedName>
</protein>
<organism evidence="2 3">
    <name type="scientific">Candidatus Lambdaproteobacteria bacterium RIFOXYD2_FULL_56_26</name>
    <dbReference type="NCBI Taxonomy" id="1817773"/>
    <lineage>
        <taxon>Bacteria</taxon>
        <taxon>Pseudomonadati</taxon>
        <taxon>Pseudomonadota</taxon>
        <taxon>Candidatus Lambdaproteobacteria</taxon>
    </lineage>
</organism>
<dbReference type="Gene3D" id="1.20.120.520">
    <property type="entry name" value="nmb1532 protein domain like"/>
    <property type="match status" value="1"/>
</dbReference>
<evidence type="ECO:0000259" key="1">
    <source>
        <dbReference type="Pfam" id="PF01814"/>
    </source>
</evidence>
<dbReference type="GO" id="GO:0005886">
    <property type="term" value="C:plasma membrane"/>
    <property type="evidence" value="ECO:0007669"/>
    <property type="project" value="TreeGrafter"/>
</dbReference>
<dbReference type="Proteomes" id="UP000177583">
    <property type="component" value="Unassembled WGS sequence"/>
</dbReference>
<proteinExistence type="predicted"/>
<name>A0A1F6H422_9PROT</name>
<comment type="caution">
    <text evidence="2">The sequence shown here is derived from an EMBL/GenBank/DDBJ whole genome shotgun (WGS) entry which is preliminary data.</text>
</comment>
<evidence type="ECO:0000313" key="2">
    <source>
        <dbReference type="EMBL" id="OGH05086.1"/>
    </source>
</evidence>
<reference evidence="2 3" key="1">
    <citation type="journal article" date="2016" name="Nat. Commun.">
        <title>Thousands of microbial genomes shed light on interconnected biogeochemical processes in an aquifer system.</title>
        <authorList>
            <person name="Anantharaman K."/>
            <person name="Brown C.T."/>
            <person name="Hug L.A."/>
            <person name="Sharon I."/>
            <person name="Castelle C.J."/>
            <person name="Probst A.J."/>
            <person name="Thomas B.C."/>
            <person name="Singh A."/>
            <person name="Wilkins M.J."/>
            <person name="Karaoz U."/>
            <person name="Brodie E.L."/>
            <person name="Williams K.H."/>
            <person name="Hubbard S.S."/>
            <person name="Banfield J.F."/>
        </authorList>
    </citation>
    <scope>NUCLEOTIDE SEQUENCE [LARGE SCALE GENOMIC DNA]</scope>
</reference>
<dbReference type="PANTHER" id="PTHR39966:SF3">
    <property type="entry name" value="DUF438 DOMAIN-CONTAINING PROTEIN"/>
    <property type="match status" value="1"/>
</dbReference>
<dbReference type="EMBL" id="MFNF01000001">
    <property type="protein sequence ID" value="OGH05086.1"/>
    <property type="molecule type" value="Genomic_DNA"/>
</dbReference>
<evidence type="ECO:0000313" key="3">
    <source>
        <dbReference type="Proteomes" id="UP000177583"/>
    </source>
</evidence>
<gene>
    <name evidence="2" type="ORF">A2557_08940</name>
</gene>
<feature type="domain" description="Hemerythrin-like" evidence="1">
    <location>
        <begin position="5"/>
        <end position="123"/>
    </location>
</feature>
<dbReference type="AlphaFoldDB" id="A0A1F6H422"/>